<reference evidence="1 2" key="1">
    <citation type="journal article" date="2009" name="PLoS ONE">
        <title>Methylobacterium genome sequences: a reference blueprint to investigate microbial metabolism of C1 compounds from natural and industrial sources.</title>
        <authorList>
            <person name="Vuilleumier S."/>
            <person name="Chistoserdova L."/>
            <person name="Lee M.-C."/>
            <person name="Bringel F."/>
            <person name="Lajus A."/>
            <person name="Zhou Y."/>
            <person name="Gourion B."/>
            <person name="Barbe V."/>
            <person name="Chang J."/>
            <person name="Cruveiller S."/>
            <person name="Dossat C."/>
            <person name="Gillett W."/>
            <person name="Gruffaz C."/>
            <person name="Haugen E."/>
            <person name="Hourcade E."/>
            <person name="Levy R."/>
            <person name="Mangenot S."/>
            <person name="Muller E."/>
            <person name="Nadalig T."/>
            <person name="Pagni M."/>
            <person name="Penny C."/>
            <person name="Peyraud R."/>
            <person name="Robinson D.G."/>
            <person name="Roche D."/>
            <person name="Rouy Z."/>
            <person name="Saenampechek C."/>
            <person name="Salvignol G."/>
            <person name="Vallenet D."/>
            <person name="Wu Z."/>
            <person name="Marx C.J."/>
            <person name="Vorholt J.A."/>
            <person name="Olson M.V."/>
            <person name="Kaul R."/>
            <person name="Weissenbach J."/>
            <person name="Medigue C."/>
            <person name="Lidstrom M.E."/>
        </authorList>
    </citation>
    <scope>NUCLEOTIDE SEQUENCE [LARGE SCALE GENOMIC DNA]</scope>
    <source>
        <strain evidence="2">ATCC 14718 / DSM 1338 / JCM 2805 / NCIMB 9133 / AM1</strain>
    </source>
</reference>
<dbReference type="RefSeq" id="WP_012753537.1">
    <property type="nucleotide sequence ID" value="NC_012811.1"/>
</dbReference>
<protein>
    <submittedName>
        <fullName evidence="1">Uncharacterized protein</fullName>
    </submittedName>
</protein>
<gene>
    <name evidence="1" type="ordered locus">MexAM1_META2p0033</name>
</gene>
<proteinExistence type="predicted"/>
<evidence type="ECO:0000313" key="1">
    <source>
        <dbReference type="EMBL" id="ACS42971.1"/>
    </source>
</evidence>
<sequence>MSYRVGVLDQDARARQKQAGRDRDAARLRSGEISREQLTRENDFFSALPIGTFRIVSVGGRPLSEAC</sequence>
<dbReference type="AlphaFoldDB" id="C5B3D9"/>
<accession>C5B3D9</accession>
<evidence type="ECO:0000313" key="2">
    <source>
        <dbReference type="Proteomes" id="UP000009081"/>
    </source>
</evidence>
<geneLocation type="plasmid" evidence="1 2">
    <name>megaplasmid</name>
</geneLocation>
<dbReference type="KEGG" id="mea:Mex_2p0033"/>
<name>C5B3D9_METEA</name>
<keyword evidence="1" id="KW-0614">Plasmid</keyword>
<dbReference type="EMBL" id="CP001511">
    <property type="protein sequence ID" value="ACS42971.1"/>
    <property type="molecule type" value="Genomic_DNA"/>
</dbReference>
<organism evidence="1 2">
    <name type="scientific">Methylorubrum extorquens (strain ATCC 14718 / DSM 1338 / JCM 2805 / NCIMB 9133 / AM1)</name>
    <name type="common">Methylobacterium extorquens</name>
    <dbReference type="NCBI Taxonomy" id="272630"/>
    <lineage>
        <taxon>Bacteria</taxon>
        <taxon>Pseudomonadati</taxon>
        <taxon>Pseudomonadota</taxon>
        <taxon>Alphaproteobacteria</taxon>
        <taxon>Hyphomicrobiales</taxon>
        <taxon>Methylobacteriaceae</taxon>
        <taxon>Methylorubrum</taxon>
    </lineage>
</organism>
<dbReference type="HOGENOM" id="CLU_2807492_0_0_5"/>
<dbReference type="Proteomes" id="UP000009081">
    <property type="component" value="Plasmid megaplasmid"/>
</dbReference>
<keyword evidence="2" id="KW-1185">Reference proteome</keyword>
<dbReference type="OrthoDB" id="8466171at2"/>